<dbReference type="GO" id="GO:0016787">
    <property type="term" value="F:hydrolase activity"/>
    <property type="evidence" value="ECO:0007669"/>
    <property type="project" value="UniProtKB-KW"/>
</dbReference>
<name>A0ABU5SS80_9CYAN</name>
<keyword evidence="1" id="KW-0378">Hydrolase</keyword>
<dbReference type="Pfam" id="PF00702">
    <property type="entry name" value="Hydrolase"/>
    <property type="match status" value="1"/>
</dbReference>
<dbReference type="Gene3D" id="3.40.50.1000">
    <property type="entry name" value="HAD superfamily/HAD-like"/>
    <property type="match status" value="1"/>
</dbReference>
<protein>
    <submittedName>
        <fullName evidence="1">HAD-IA family hydrolase</fullName>
    </submittedName>
</protein>
<accession>A0ABU5SS80</accession>
<dbReference type="RefSeq" id="WP_323355515.1">
    <property type="nucleotide sequence ID" value="NZ_JAYGHY010000004.1"/>
</dbReference>
<dbReference type="InterPro" id="IPR023198">
    <property type="entry name" value="PGP-like_dom2"/>
</dbReference>
<dbReference type="InterPro" id="IPR023214">
    <property type="entry name" value="HAD_sf"/>
</dbReference>
<sequence length="287" mass="30029">MVLLSLRGTPLPCGDRSLEAVLFDKDGTISHSEPMLVALAQARVFHCLALADLAAGDPERHRDLGDLLHRAYGLATEGVHPAGTMAVASRDQNLVATATALVQVGLGWPEALAMAEAVFARTDALHGQGSTQRPAPTAGLRPLLESLNRAGVRCAVISNDHVDGIEAFLAAHDLASYVQAIWSAEHQPRKPDPAAVHGLCNDLGVGVEGCALIGDANSDLRMARAAGVPVVLGYRSGWRRPVELDGSFLQLDHWRELTVVPQGVSTLAAPSIPAGAGQPVGISSPID</sequence>
<evidence type="ECO:0000313" key="1">
    <source>
        <dbReference type="EMBL" id="MEA5441374.1"/>
    </source>
</evidence>
<dbReference type="PANTHER" id="PTHR43434:SF1">
    <property type="entry name" value="PHOSPHOGLYCOLATE PHOSPHATASE"/>
    <property type="match status" value="1"/>
</dbReference>
<dbReference type="PANTHER" id="PTHR43434">
    <property type="entry name" value="PHOSPHOGLYCOLATE PHOSPHATASE"/>
    <property type="match status" value="1"/>
</dbReference>
<dbReference type="SFLD" id="SFLDS00003">
    <property type="entry name" value="Haloacid_Dehalogenase"/>
    <property type="match status" value="1"/>
</dbReference>
<proteinExistence type="predicted"/>
<dbReference type="SFLD" id="SFLDG01129">
    <property type="entry name" value="C1.5:_HAD__Beta-PGM__Phosphata"/>
    <property type="match status" value="1"/>
</dbReference>
<dbReference type="EMBL" id="JAYGHY010000004">
    <property type="protein sequence ID" value="MEA5441374.1"/>
    <property type="molecule type" value="Genomic_DNA"/>
</dbReference>
<dbReference type="SUPFAM" id="SSF56784">
    <property type="entry name" value="HAD-like"/>
    <property type="match status" value="1"/>
</dbReference>
<comment type="caution">
    <text evidence="1">The sequence shown here is derived from an EMBL/GenBank/DDBJ whole genome shotgun (WGS) entry which is preliminary data.</text>
</comment>
<dbReference type="Proteomes" id="UP001302329">
    <property type="component" value="Unassembled WGS sequence"/>
</dbReference>
<dbReference type="InterPro" id="IPR050155">
    <property type="entry name" value="HAD-like_hydrolase_sf"/>
</dbReference>
<dbReference type="Gene3D" id="1.10.150.240">
    <property type="entry name" value="Putative phosphatase, domain 2"/>
    <property type="match status" value="1"/>
</dbReference>
<gene>
    <name evidence="1" type="ORF">VB739_02285</name>
</gene>
<dbReference type="InterPro" id="IPR006439">
    <property type="entry name" value="HAD-SF_hydro_IA"/>
</dbReference>
<reference evidence="1 2" key="1">
    <citation type="submission" date="2023-12" db="EMBL/GenBank/DDBJ databases">
        <title>Baltic Sea Cyanobacteria.</title>
        <authorList>
            <person name="Delbaje E."/>
            <person name="Fewer D.P."/>
            <person name="Shishido T.K."/>
        </authorList>
    </citation>
    <scope>NUCLEOTIDE SEQUENCE [LARGE SCALE GENOMIC DNA]</scope>
    <source>
        <strain evidence="1 2">UHCC 0281</strain>
    </source>
</reference>
<dbReference type="InterPro" id="IPR036412">
    <property type="entry name" value="HAD-like_sf"/>
</dbReference>
<evidence type="ECO:0000313" key="2">
    <source>
        <dbReference type="Proteomes" id="UP001302329"/>
    </source>
</evidence>
<keyword evidence="2" id="KW-1185">Reference proteome</keyword>
<organism evidence="1 2">
    <name type="scientific">Cyanobium gracile UHCC 0281</name>
    <dbReference type="NCBI Taxonomy" id="3110309"/>
    <lineage>
        <taxon>Bacteria</taxon>
        <taxon>Bacillati</taxon>
        <taxon>Cyanobacteriota</taxon>
        <taxon>Cyanophyceae</taxon>
        <taxon>Synechococcales</taxon>
        <taxon>Prochlorococcaceae</taxon>
        <taxon>Cyanobium</taxon>
    </lineage>
</organism>
<dbReference type="NCBIfam" id="TIGR01549">
    <property type="entry name" value="HAD-SF-IA-v1"/>
    <property type="match status" value="1"/>
</dbReference>